<feature type="transmembrane region" description="Helical" evidence="6">
    <location>
        <begin position="472"/>
        <end position="490"/>
    </location>
</feature>
<dbReference type="Pfam" id="PF13520">
    <property type="entry name" value="AA_permease_2"/>
    <property type="match status" value="1"/>
</dbReference>
<feature type="transmembrane region" description="Helical" evidence="6">
    <location>
        <begin position="440"/>
        <end position="460"/>
    </location>
</feature>
<feature type="transmembrane region" description="Helical" evidence="6">
    <location>
        <begin position="32"/>
        <end position="56"/>
    </location>
</feature>
<dbReference type="InterPro" id="IPR004840">
    <property type="entry name" value="Amino_acid_permease_CS"/>
</dbReference>
<evidence type="ECO:0008006" key="9">
    <source>
        <dbReference type="Google" id="ProtNLM"/>
    </source>
</evidence>
<accession>A0A3E2HR96</accession>
<feature type="transmembrane region" description="Helical" evidence="6">
    <location>
        <begin position="368"/>
        <end position="388"/>
    </location>
</feature>
<comment type="subcellular location">
    <subcellularLocation>
        <location evidence="1">Membrane</location>
        <topology evidence="1">Multi-pass membrane protein</topology>
    </subcellularLocation>
</comment>
<keyword evidence="2" id="KW-0813">Transport</keyword>
<evidence type="ECO:0000256" key="3">
    <source>
        <dbReference type="ARBA" id="ARBA00022692"/>
    </source>
</evidence>
<dbReference type="AlphaFoldDB" id="A0A3E2HR96"/>
<gene>
    <name evidence="7" type="ORF">B7463_g758</name>
</gene>
<feature type="transmembrane region" description="Helical" evidence="6">
    <location>
        <begin position="114"/>
        <end position="136"/>
    </location>
</feature>
<protein>
    <recommendedName>
        <fullName evidence="9">Amino acid permease/ SLC12A domain-containing protein</fullName>
    </recommendedName>
</protein>
<evidence type="ECO:0000256" key="4">
    <source>
        <dbReference type="ARBA" id="ARBA00022989"/>
    </source>
</evidence>
<feature type="transmembrane region" description="Helical" evidence="6">
    <location>
        <begin position="156"/>
        <end position="175"/>
    </location>
</feature>
<dbReference type="OMA" id="YSMAEMC"/>
<feature type="transmembrane region" description="Helical" evidence="6">
    <location>
        <begin position="226"/>
        <end position="246"/>
    </location>
</feature>
<dbReference type="GO" id="GO:0006865">
    <property type="term" value="P:amino acid transport"/>
    <property type="evidence" value="ECO:0007669"/>
    <property type="project" value="InterPro"/>
</dbReference>
<feature type="transmembrane region" description="Helical" evidence="6">
    <location>
        <begin position="187"/>
        <end position="206"/>
    </location>
</feature>
<evidence type="ECO:0000313" key="8">
    <source>
        <dbReference type="Proteomes" id="UP000258309"/>
    </source>
</evidence>
<evidence type="ECO:0000256" key="6">
    <source>
        <dbReference type="SAM" id="Phobius"/>
    </source>
</evidence>
<dbReference type="STRING" id="5539.A0A3E2HR96"/>
<evidence type="ECO:0000256" key="5">
    <source>
        <dbReference type="ARBA" id="ARBA00023136"/>
    </source>
</evidence>
<keyword evidence="4 6" id="KW-1133">Transmembrane helix</keyword>
<dbReference type="PROSITE" id="PS00218">
    <property type="entry name" value="AMINO_ACID_PERMEASE_1"/>
    <property type="match status" value="1"/>
</dbReference>
<dbReference type="Gene3D" id="1.20.1740.10">
    <property type="entry name" value="Amino acid/polyamine transporter I"/>
    <property type="match status" value="1"/>
</dbReference>
<dbReference type="PIRSF" id="PIRSF006060">
    <property type="entry name" value="AA_transporter"/>
    <property type="match status" value="1"/>
</dbReference>
<feature type="transmembrane region" description="Helical" evidence="6">
    <location>
        <begin position="68"/>
        <end position="86"/>
    </location>
</feature>
<sequence>MADHEKGAFGSHVADDTKLENMGYQPELKRSFGLLGMIGFSFSIVTCWSALGGVLVTGVNAGGPPVMIWGWVGICCVSLCVAYSMAEMCSEYPVAGGQYSWVYILSPKKIRRQFSYLTGWFMIIGILAMGATNSFIGANFVLGQANLAHPSYEIQRWHTVLVAYGFTLIATFINMWGAKLLDRISKVALIVNIVAFIVTIVTILATNKNLQSASFVFKDFQNFTGFSTSFAGVIGILQPAFGMCCYDAPAHMTEELKDAGKEAPRAMVLSVYIGALTGFIFLIAACFCISDIDSVANTPTLVPLIQIYYDSTNSVAGSCILASLIVIIDIGCANALLAEGSRSLYAFARDRGLPFSTLISKVESKHHVPVAAILLGTVIQMAFNSIYFGTVTGFNTVIAIATQGFYLSYAMPLLARLIAFFTGSHRQLTGPWALKPAVSVTVNCVGLTYLLFACITFNFPSVYPVSSENMNYTSAAVGAIMFVAAVTWFTTARHRFSGPEVEGITAMVEGVLGSESDEGKGEKVVKT</sequence>
<dbReference type="GO" id="GO:0016020">
    <property type="term" value="C:membrane"/>
    <property type="evidence" value="ECO:0007669"/>
    <property type="project" value="UniProtKB-SubCell"/>
</dbReference>
<evidence type="ECO:0000256" key="2">
    <source>
        <dbReference type="ARBA" id="ARBA00022448"/>
    </source>
</evidence>
<keyword evidence="3 6" id="KW-0812">Transmembrane</keyword>
<keyword evidence="8" id="KW-1185">Reference proteome</keyword>
<reference evidence="7 8" key="1">
    <citation type="submission" date="2018-05" db="EMBL/GenBank/DDBJ databases">
        <title>Draft genome sequence of Scytalidium lignicola DSM 105466, a ubiquitous saprotrophic fungus.</title>
        <authorList>
            <person name="Buettner E."/>
            <person name="Gebauer A.M."/>
            <person name="Hofrichter M."/>
            <person name="Liers C."/>
            <person name="Kellner H."/>
        </authorList>
    </citation>
    <scope>NUCLEOTIDE SEQUENCE [LARGE SCALE GENOMIC DNA]</scope>
    <source>
        <strain evidence="7 8">DSM 105466</strain>
    </source>
</reference>
<dbReference type="PANTHER" id="PTHR45649">
    <property type="entry name" value="AMINO-ACID PERMEASE BAT1"/>
    <property type="match status" value="1"/>
</dbReference>
<comment type="caution">
    <text evidence="7">The sequence shown here is derived from an EMBL/GenBank/DDBJ whole genome shotgun (WGS) entry which is preliminary data.</text>
</comment>
<dbReference type="OrthoDB" id="3257095at2759"/>
<evidence type="ECO:0000256" key="1">
    <source>
        <dbReference type="ARBA" id="ARBA00004141"/>
    </source>
</evidence>
<dbReference type="GO" id="GO:0022857">
    <property type="term" value="F:transmembrane transporter activity"/>
    <property type="evidence" value="ECO:0007669"/>
    <property type="project" value="InterPro"/>
</dbReference>
<dbReference type="PANTHER" id="PTHR45649:SF8">
    <property type="entry name" value="PERMEASE, PUTATIVE-RELATED"/>
    <property type="match status" value="1"/>
</dbReference>
<feature type="transmembrane region" description="Helical" evidence="6">
    <location>
        <begin position="394"/>
        <end position="419"/>
    </location>
</feature>
<proteinExistence type="predicted"/>
<dbReference type="InterPro" id="IPR002293">
    <property type="entry name" value="AA/rel_permease1"/>
</dbReference>
<dbReference type="EMBL" id="NCSJ02000007">
    <property type="protein sequence ID" value="RFU35551.1"/>
    <property type="molecule type" value="Genomic_DNA"/>
</dbReference>
<name>A0A3E2HR96_SCYLI</name>
<keyword evidence="5 6" id="KW-0472">Membrane</keyword>
<feature type="non-terminal residue" evidence="7">
    <location>
        <position position="527"/>
    </location>
</feature>
<feature type="non-terminal residue" evidence="7">
    <location>
        <position position="1"/>
    </location>
</feature>
<feature type="transmembrane region" description="Helical" evidence="6">
    <location>
        <begin position="312"/>
        <end position="337"/>
    </location>
</feature>
<dbReference type="Proteomes" id="UP000258309">
    <property type="component" value="Unassembled WGS sequence"/>
</dbReference>
<feature type="transmembrane region" description="Helical" evidence="6">
    <location>
        <begin position="267"/>
        <end position="292"/>
    </location>
</feature>
<organism evidence="7 8">
    <name type="scientific">Scytalidium lignicola</name>
    <name type="common">Hyphomycete</name>
    <dbReference type="NCBI Taxonomy" id="5539"/>
    <lineage>
        <taxon>Eukaryota</taxon>
        <taxon>Fungi</taxon>
        <taxon>Dikarya</taxon>
        <taxon>Ascomycota</taxon>
        <taxon>Pezizomycotina</taxon>
        <taxon>Leotiomycetes</taxon>
        <taxon>Leotiomycetes incertae sedis</taxon>
        <taxon>Scytalidium</taxon>
    </lineage>
</organism>
<evidence type="ECO:0000313" key="7">
    <source>
        <dbReference type="EMBL" id="RFU35551.1"/>
    </source>
</evidence>